<dbReference type="PANTHER" id="PTHR12483:SF115">
    <property type="entry name" value="COPPER TRANSPORT PROTEIN"/>
    <property type="match status" value="1"/>
</dbReference>
<dbReference type="Pfam" id="PF04145">
    <property type="entry name" value="Ctr"/>
    <property type="match status" value="1"/>
</dbReference>
<evidence type="ECO:0000256" key="2">
    <source>
        <dbReference type="ARBA" id="ARBA00022989"/>
    </source>
</evidence>
<evidence type="ECO:0000256" key="4">
    <source>
        <dbReference type="RuleBase" id="RU367022"/>
    </source>
</evidence>
<dbReference type="GO" id="GO:0016020">
    <property type="term" value="C:membrane"/>
    <property type="evidence" value="ECO:0007669"/>
    <property type="project" value="UniProtKB-SubCell"/>
</dbReference>
<dbReference type="InterPro" id="IPR007274">
    <property type="entry name" value="Cop_transporter"/>
</dbReference>
<dbReference type="OrthoDB" id="161814at2759"/>
<organism evidence="5 6">
    <name type="scientific">Penicillium desertorum</name>
    <dbReference type="NCBI Taxonomy" id="1303715"/>
    <lineage>
        <taxon>Eukaryota</taxon>
        <taxon>Fungi</taxon>
        <taxon>Dikarya</taxon>
        <taxon>Ascomycota</taxon>
        <taxon>Pezizomycotina</taxon>
        <taxon>Eurotiomycetes</taxon>
        <taxon>Eurotiomycetidae</taxon>
        <taxon>Eurotiales</taxon>
        <taxon>Aspergillaceae</taxon>
        <taxon>Penicillium</taxon>
    </lineage>
</organism>
<keyword evidence="4" id="KW-0187">Copper transport</keyword>
<evidence type="ECO:0000256" key="3">
    <source>
        <dbReference type="ARBA" id="ARBA00023136"/>
    </source>
</evidence>
<protein>
    <recommendedName>
        <fullName evidence="4">Copper transport protein</fullName>
    </recommendedName>
</protein>
<dbReference type="PANTHER" id="PTHR12483">
    <property type="entry name" value="SOLUTE CARRIER FAMILY 31 COPPER TRANSPORTERS"/>
    <property type="match status" value="1"/>
</dbReference>
<keyword evidence="1 4" id="KW-0812">Transmembrane</keyword>
<comment type="subcellular location">
    <subcellularLocation>
        <location evidence="4">Membrane</location>
        <topology evidence="4">Multi-pass membrane protein</topology>
    </subcellularLocation>
</comment>
<dbReference type="EMBL" id="JAPWDO010000004">
    <property type="protein sequence ID" value="KAJ5472620.1"/>
    <property type="molecule type" value="Genomic_DNA"/>
</dbReference>
<keyword evidence="2 4" id="KW-1133">Transmembrane helix</keyword>
<comment type="similarity">
    <text evidence="4">Belongs to the copper transporter (Ctr) (TC 1.A.56) family. SLC31A subfamily.</text>
</comment>
<name>A0A9W9WS25_9EURO</name>
<comment type="caution">
    <text evidence="5">The sequence shown here is derived from an EMBL/GenBank/DDBJ whole genome shotgun (WGS) entry which is preliminary data.</text>
</comment>
<dbReference type="GO" id="GO:0005375">
    <property type="term" value="F:copper ion transmembrane transporter activity"/>
    <property type="evidence" value="ECO:0007669"/>
    <property type="project" value="UniProtKB-UniRule"/>
</dbReference>
<evidence type="ECO:0000313" key="6">
    <source>
        <dbReference type="Proteomes" id="UP001147760"/>
    </source>
</evidence>
<proteinExistence type="inferred from homology"/>
<dbReference type="Proteomes" id="UP001147760">
    <property type="component" value="Unassembled WGS sequence"/>
</dbReference>
<keyword evidence="3 4" id="KW-0472">Membrane</keyword>
<sequence>MDHSMHTGMGHGDMGHGGMDMGGKCNMNMLFTWSSENLCIIFRSWRITGPFSFLVSLIAIVILTAGYEGVRSATRKYEAAHAQRLSVLSTSATTGGFLLMSWLSADAETADPIIANGLADATRNTHHESSPLLAGRENRAALARSGKLALAALYAVQVFYSFFIMLLFMTYNGQVMIAVAVGAFVGYLVFSDGTPATKTIACH</sequence>
<evidence type="ECO:0000256" key="1">
    <source>
        <dbReference type="ARBA" id="ARBA00022692"/>
    </source>
</evidence>
<gene>
    <name evidence="5" type="ORF">N7530_006621</name>
</gene>
<keyword evidence="4" id="KW-0406">Ion transport</keyword>
<feature type="transmembrane region" description="Helical" evidence="4">
    <location>
        <begin position="148"/>
        <end position="168"/>
    </location>
</feature>
<keyword evidence="6" id="KW-1185">Reference proteome</keyword>
<dbReference type="AlphaFoldDB" id="A0A9W9WS25"/>
<feature type="transmembrane region" description="Helical" evidence="4">
    <location>
        <begin position="174"/>
        <end position="190"/>
    </location>
</feature>
<accession>A0A9W9WS25</accession>
<keyword evidence="4" id="KW-0186">Copper</keyword>
<reference evidence="5" key="2">
    <citation type="journal article" date="2023" name="IMA Fungus">
        <title>Comparative genomic study of the Penicillium genus elucidates a diverse pangenome and 15 lateral gene transfer events.</title>
        <authorList>
            <person name="Petersen C."/>
            <person name="Sorensen T."/>
            <person name="Nielsen M.R."/>
            <person name="Sondergaard T.E."/>
            <person name="Sorensen J.L."/>
            <person name="Fitzpatrick D.A."/>
            <person name="Frisvad J.C."/>
            <person name="Nielsen K.L."/>
        </authorList>
    </citation>
    <scope>NUCLEOTIDE SEQUENCE</scope>
    <source>
        <strain evidence="5">IBT 17660</strain>
    </source>
</reference>
<reference evidence="5" key="1">
    <citation type="submission" date="2022-12" db="EMBL/GenBank/DDBJ databases">
        <authorList>
            <person name="Petersen C."/>
        </authorList>
    </citation>
    <scope>NUCLEOTIDE SEQUENCE</scope>
    <source>
        <strain evidence="5">IBT 17660</strain>
    </source>
</reference>
<evidence type="ECO:0000313" key="5">
    <source>
        <dbReference type="EMBL" id="KAJ5472620.1"/>
    </source>
</evidence>
<keyword evidence="4" id="KW-0813">Transport</keyword>
<feature type="transmembrane region" description="Helical" evidence="4">
    <location>
        <begin position="47"/>
        <end position="67"/>
    </location>
</feature>